<evidence type="ECO:0008006" key="7">
    <source>
        <dbReference type="Google" id="ProtNLM"/>
    </source>
</evidence>
<dbReference type="eggNOG" id="KOG0273">
    <property type="taxonomic scope" value="Eukaryota"/>
</dbReference>
<dbReference type="InParanoid" id="K4CUA4"/>
<evidence type="ECO:0000313" key="5">
    <source>
        <dbReference type="EnsemblPlants" id="Solyc09g064770.1.1"/>
    </source>
</evidence>
<dbReference type="GO" id="GO:0003714">
    <property type="term" value="F:transcription corepressor activity"/>
    <property type="evidence" value="ECO:0007669"/>
    <property type="project" value="InterPro"/>
</dbReference>
<dbReference type="Gene3D" id="2.130.10.10">
    <property type="entry name" value="YVTN repeat-like/Quinoprotein amine dehydrogenase"/>
    <property type="match status" value="1"/>
</dbReference>
<evidence type="ECO:0000313" key="6">
    <source>
        <dbReference type="Proteomes" id="UP000004994"/>
    </source>
</evidence>
<dbReference type="Pfam" id="PF00400">
    <property type="entry name" value="WD40"/>
    <property type="match status" value="1"/>
</dbReference>
<dbReference type="SMART" id="SM00320">
    <property type="entry name" value="WD40"/>
    <property type="match status" value="2"/>
</dbReference>
<reference evidence="5" key="2">
    <citation type="submission" date="2013-04" db="UniProtKB">
        <authorList>
            <consortium name="EnsemblPlants"/>
        </authorList>
    </citation>
    <scope>IDENTIFICATION</scope>
    <source>
        <strain evidence="5">cv. Heinz 1706</strain>
    </source>
</reference>
<dbReference type="GO" id="GO:0005634">
    <property type="term" value="C:nucleus"/>
    <property type="evidence" value="ECO:0007669"/>
    <property type="project" value="UniProtKB-SubCell"/>
</dbReference>
<sequence length="140" mass="15897">MLSKIPRLDVTTLEGHTSKIFGCAWSLERSFLASGSIDGIIYVCKVGECRPVKKFSRYQIWSTKQDACLHDFREHHKEISTIKWSPTGAGTSNTNQQSCWQGMLSIVTGHVYRILFYHNFLSHVVVALGSRLHIYYTSVS</sequence>
<dbReference type="HOGENOM" id="CLU_1838637_0_0_1"/>
<dbReference type="PANTHER" id="PTHR22846:SF67">
    <property type="entry name" value="F-BOX-LIKE_WD REPEAT-CONTAINING PROTEIN TBL1XR1 ISOFORM X1"/>
    <property type="match status" value="1"/>
</dbReference>
<keyword evidence="3" id="KW-0677">Repeat</keyword>
<evidence type="ECO:0000256" key="4">
    <source>
        <dbReference type="ARBA" id="ARBA00023242"/>
    </source>
</evidence>
<dbReference type="InterPro" id="IPR036322">
    <property type="entry name" value="WD40_repeat_dom_sf"/>
</dbReference>
<dbReference type="InterPro" id="IPR001680">
    <property type="entry name" value="WD40_rpt"/>
</dbReference>
<dbReference type="InterPro" id="IPR045183">
    <property type="entry name" value="Ebi-like"/>
</dbReference>
<dbReference type="AlphaFoldDB" id="K4CUA4"/>
<evidence type="ECO:0000256" key="2">
    <source>
        <dbReference type="ARBA" id="ARBA00022574"/>
    </source>
</evidence>
<protein>
    <recommendedName>
        <fullName evidence="7">Anaphase-promoting complex subunit 4 WD40 domain-containing protein</fullName>
    </recommendedName>
</protein>
<keyword evidence="2" id="KW-0853">WD repeat</keyword>
<name>K4CUA4_SOLLC</name>
<dbReference type="Gramene" id="Solyc09g064770.1.1">
    <property type="protein sequence ID" value="Solyc09g064770.1.1"/>
    <property type="gene ID" value="Solyc09g064770.1"/>
</dbReference>
<dbReference type="PhylomeDB" id="K4CUA4"/>
<dbReference type="STRING" id="4081.K4CUA4"/>
<dbReference type="EnsemblPlants" id="Solyc09g064770.1.1">
    <property type="protein sequence ID" value="Solyc09g064770.1.1"/>
    <property type="gene ID" value="Solyc09g064770.1"/>
</dbReference>
<dbReference type="InterPro" id="IPR015943">
    <property type="entry name" value="WD40/YVTN_repeat-like_dom_sf"/>
</dbReference>
<accession>K4CUA4</accession>
<proteinExistence type="predicted"/>
<dbReference type="Proteomes" id="UP000004994">
    <property type="component" value="Chromosome 9"/>
</dbReference>
<evidence type="ECO:0000256" key="1">
    <source>
        <dbReference type="ARBA" id="ARBA00004123"/>
    </source>
</evidence>
<comment type="subcellular location">
    <subcellularLocation>
        <location evidence="1">Nucleus</location>
    </subcellularLocation>
</comment>
<keyword evidence="6" id="KW-1185">Reference proteome</keyword>
<keyword evidence="4" id="KW-0539">Nucleus</keyword>
<dbReference type="PANTHER" id="PTHR22846">
    <property type="entry name" value="WD40 REPEAT PROTEIN"/>
    <property type="match status" value="1"/>
</dbReference>
<organism evidence="5">
    <name type="scientific">Solanum lycopersicum</name>
    <name type="common">Tomato</name>
    <name type="synonym">Lycopersicon esculentum</name>
    <dbReference type="NCBI Taxonomy" id="4081"/>
    <lineage>
        <taxon>Eukaryota</taxon>
        <taxon>Viridiplantae</taxon>
        <taxon>Streptophyta</taxon>
        <taxon>Embryophyta</taxon>
        <taxon>Tracheophyta</taxon>
        <taxon>Spermatophyta</taxon>
        <taxon>Magnoliopsida</taxon>
        <taxon>eudicotyledons</taxon>
        <taxon>Gunneridae</taxon>
        <taxon>Pentapetalae</taxon>
        <taxon>asterids</taxon>
        <taxon>lamiids</taxon>
        <taxon>Solanales</taxon>
        <taxon>Solanaceae</taxon>
        <taxon>Solanoideae</taxon>
        <taxon>Solaneae</taxon>
        <taxon>Solanum</taxon>
        <taxon>Solanum subgen. Lycopersicon</taxon>
    </lineage>
</organism>
<reference evidence="5" key="1">
    <citation type="journal article" date="2012" name="Nature">
        <title>The tomato genome sequence provides insights into fleshy fruit evolution.</title>
        <authorList>
            <consortium name="Tomato Genome Consortium"/>
        </authorList>
    </citation>
    <scope>NUCLEOTIDE SEQUENCE [LARGE SCALE GENOMIC DNA]</scope>
    <source>
        <strain evidence="5">cv. Heinz 1706</strain>
    </source>
</reference>
<dbReference type="PaxDb" id="4081-Solyc09g064770.1.1"/>
<evidence type="ECO:0000256" key="3">
    <source>
        <dbReference type="ARBA" id="ARBA00022737"/>
    </source>
</evidence>
<dbReference type="SUPFAM" id="SSF50978">
    <property type="entry name" value="WD40 repeat-like"/>
    <property type="match status" value="1"/>
</dbReference>